<protein>
    <submittedName>
        <fullName evidence="1">Uncharacterized protein</fullName>
    </submittedName>
</protein>
<dbReference type="PANTHER" id="PTHR31025">
    <property type="entry name" value="SI:CH211-196P9.1-RELATED"/>
    <property type="match status" value="1"/>
</dbReference>
<accession>A0AAV6V1Z7</accession>
<evidence type="ECO:0000313" key="1">
    <source>
        <dbReference type="EMBL" id="KAG8189911.1"/>
    </source>
</evidence>
<organism evidence="1 2">
    <name type="scientific">Oedothorax gibbosus</name>
    <dbReference type="NCBI Taxonomy" id="931172"/>
    <lineage>
        <taxon>Eukaryota</taxon>
        <taxon>Metazoa</taxon>
        <taxon>Ecdysozoa</taxon>
        <taxon>Arthropoda</taxon>
        <taxon>Chelicerata</taxon>
        <taxon>Arachnida</taxon>
        <taxon>Araneae</taxon>
        <taxon>Araneomorphae</taxon>
        <taxon>Entelegynae</taxon>
        <taxon>Araneoidea</taxon>
        <taxon>Linyphiidae</taxon>
        <taxon>Erigoninae</taxon>
        <taxon>Oedothorax</taxon>
    </lineage>
</organism>
<dbReference type="Proteomes" id="UP000827092">
    <property type="component" value="Unassembled WGS sequence"/>
</dbReference>
<comment type="caution">
    <text evidence="1">The sequence shown here is derived from an EMBL/GenBank/DDBJ whole genome shotgun (WGS) entry which is preliminary data.</text>
</comment>
<dbReference type="AlphaFoldDB" id="A0AAV6V1Z7"/>
<name>A0AAV6V1Z7_9ARAC</name>
<reference evidence="1 2" key="1">
    <citation type="journal article" date="2022" name="Nat. Ecol. Evol.">
        <title>A masculinizing supergene underlies an exaggerated male reproductive morph in a spider.</title>
        <authorList>
            <person name="Hendrickx F."/>
            <person name="De Corte Z."/>
            <person name="Sonet G."/>
            <person name="Van Belleghem S.M."/>
            <person name="Kostlbacher S."/>
            <person name="Vangestel C."/>
        </authorList>
    </citation>
    <scope>NUCLEOTIDE SEQUENCE [LARGE SCALE GENOMIC DNA]</scope>
    <source>
        <strain evidence="1">W744_W776</strain>
    </source>
</reference>
<dbReference type="EMBL" id="JAFNEN010000200">
    <property type="protein sequence ID" value="KAG8189911.1"/>
    <property type="molecule type" value="Genomic_DNA"/>
</dbReference>
<dbReference type="PANTHER" id="PTHR31025:SF22">
    <property type="entry name" value="IP13529P"/>
    <property type="match status" value="1"/>
</dbReference>
<proteinExistence type="predicted"/>
<evidence type="ECO:0000313" key="2">
    <source>
        <dbReference type="Proteomes" id="UP000827092"/>
    </source>
</evidence>
<gene>
    <name evidence="1" type="ORF">JTE90_018692</name>
</gene>
<sequence>MDIEQILKIVLPNASAELLSAILTKLQELGVVSVEDLVYVRETDLASVVLPIQARKLVEHFKSTDNEHSHKSYMVAVDKKVVNETTPTFERAFYMLFASFFVFNIEYTETACSTLEFVQRCFLNINPDKGTKRG</sequence>
<keyword evidence="2" id="KW-1185">Reference proteome</keyword>